<dbReference type="GO" id="GO:0036503">
    <property type="term" value="P:ERAD pathway"/>
    <property type="evidence" value="ECO:0007669"/>
    <property type="project" value="TreeGrafter"/>
</dbReference>
<dbReference type="GO" id="GO:0034098">
    <property type="term" value="C:VCP-NPL4-UFD1 AAA ATPase complex"/>
    <property type="evidence" value="ECO:0007669"/>
    <property type="project" value="TreeGrafter"/>
</dbReference>
<dbReference type="GO" id="GO:0031593">
    <property type="term" value="F:polyubiquitin modification-dependent protein binding"/>
    <property type="evidence" value="ECO:0007669"/>
    <property type="project" value="TreeGrafter"/>
</dbReference>
<evidence type="ECO:0000313" key="4">
    <source>
        <dbReference type="EMBL" id="OLL23687.1"/>
    </source>
</evidence>
<dbReference type="InterPro" id="IPR004854">
    <property type="entry name" value="Ufd1-like"/>
</dbReference>
<dbReference type="Gene3D" id="6.10.130.10">
    <property type="entry name" value="Ubiquitin-protein ligase E3A, N-terminal zinc-binding domain (AZUL)"/>
    <property type="match status" value="1"/>
</dbReference>
<feature type="domain" description="DUF7590" evidence="2">
    <location>
        <begin position="141"/>
        <end position="231"/>
    </location>
</feature>
<comment type="caution">
    <text evidence="4">The sequence shown here is derived from an EMBL/GenBank/DDBJ whole genome shotgun (WGS) entry which is preliminary data.</text>
</comment>
<dbReference type="OMA" id="QSSTCPC"/>
<dbReference type="Pfam" id="PF16558">
    <property type="entry name" value="AZUL"/>
    <property type="match status" value="1"/>
</dbReference>
<dbReference type="Pfam" id="PF24503">
    <property type="entry name" value="DUF7590"/>
    <property type="match status" value="1"/>
</dbReference>
<dbReference type="STRING" id="1198029.A0A1U7LM11"/>
<dbReference type="InterPro" id="IPR055418">
    <property type="entry name" value="UFD1_N2"/>
</dbReference>
<dbReference type="InterPro" id="IPR032353">
    <property type="entry name" value="AZUL"/>
</dbReference>
<dbReference type="InterPro" id="IPR056012">
    <property type="entry name" value="DUF7590"/>
</dbReference>
<evidence type="ECO:0000259" key="1">
    <source>
        <dbReference type="Pfam" id="PF16558"/>
    </source>
</evidence>
<name>A0A1U7LM11_NEOID</name>
<dbReference type="AlphaFoldDB" id="A0A1U7LM11"/>
<dbReference type="Pfam" id="PF24842">
    <property type="entry name" value="UFD1_N2"/>
    <property type="match status" value="1"/>
</dbReference>
<keyword evidence="5" id="KW-1185">Reference proteome</keyword>
<accession>A0A1U7LM11</accession>
<dbReference type="PANTHER" id="PTHR12555">
    <property type="entry name" value="UBIQUITIN FUSION DEGRADATON PROTEIN 1"/>
    <property type="match status" value="1"/>
</dbReference>
<dbReference type="OrthoDB" id="193703at2759"/>
<feature type="domain" description="Ubiquitin-protein ligase E3A N-terminal zinc-binding" evidence="1">
    <location>
        <begin position="447"/>
        <end position="481"/>
    </location>
</feature>
<feature type="domain" description="Ubiquitin fusion degradation protein UFD1 N-terminal subdomain 2" evidence="3">
    <location>
        <begin position="70"/>
        <end position="126"/>
    </location>
</feature>
<protein>
    <submittedName>
        <fullName evidence="4">Ubiquitin fusion degradation protein 1</fullName>
    </submittedName>
</protein>
<dbReference type="Proteomes" id="UP000186594">
    <property type="component" value="Unassembled WGS sequence"/>
</dbReference>
<gene>
    <name evidence="4" type="ORF">NEOLI_001937</name>
</gene>
<dbReference type="Gene3D" id="3.10.330.10">
    <property type="match status" value="1"/>
</dbReference>
<organism evidence="4 5">
    <name type="scientific">Neolecta irregularis (strain DAH-3)</name>
    <dbReference type="NCBI Taxonomy" id="1198029"/>
    <lineage>
        <taxon>Eukaryota</taxon>
        <taxon>Fungi</taxon>
        <taxon>Dikarya</taxon>
        <taxon>Ascomycota</taxon>
        <taxon>Taphrinomycotina</taxon>
        <taxon>Neolectales</taxon>
        <taxon>Neolectaceae</taxon>
        <taxon>Neolecta</taxon>
    </lineage>
</organism>
<proteinExistence type="predicted"/>
<dbReference type="EMBL" id="LXFE01001372">
    <property type="protein sequence ID" value="OLL23687.1"/>
    <property type="molecule type" value="Genomic_DNA"/>
</dbReference>
<dbReference type="Pfam" id="PF23580">
    <property type="entry name" value="Znf_XAF1_N"/>
    <property type="match status" value="1"/>
</dbReference>
<evidence type="ECO:0000259" key="3">
    <source>
        <dbReference type="Pfam" id="PF24842"/>
    </source>
</evidence>
<dbReference type="InterPro" id="IPR042556">
    <property type="entry name" value="AZUL_sf"/>
</dbReference>
<evidence type="ECO:0000313" key="5">
    <source>
        <dbReference type="Proteomes" id="UP000186594"/>
    </source>
</evidence>
<sequence length="518" mass="58137">MTELNIFHPLTFRLQAGEKTLFSGEGEARIPHWISRSLNVKDGDIISVSLEELPKGEKVVLAPLGEQQPSDWSALLESQLRSFTTLTKGEVIEISCSTGPMKVLIKSLEPENAVTIIDTDLETDVEYMTSAAITKEDEVVNMQLDQSLRGKVDENQYRYFELESWNREKPLIWTLDIEKGDADILISTSSKPTIDNHVWSTYTGPIEINSTNNALTSATTLHMSIYGFRSSVFIVSVTQFSPQKDTHEGRIQCSNCKAWVPPNSMLLHSNFCSRNIIRCKCGDIIKSSEMPEHWHCDICNGHGMGPLSKEKHIWVFHISRTCTCFAEFASLPQLSQHKHTACPEKAITCRYCHLLVPQGDLSTLPQHTLLSSLTPHEVSCGSRTTNYLNVHTQLHVLQQRSMSKCRNSNCCRDPAENPYRLCAMCFGPLWSPILDTDGTKLRSRIERRLVLQLVRGCGRKNCRNSLCATAIGTSLPTKEANEMAKPIVENLGDETIDLPFCVDETTQKKMDVHKDAAI</sequence>
<dbReference type="PANTHER" id="PTHR12555:SF15">
    <property type="entry name" value="FUSION DEGRADATION PROTEIN (UFD1), PUTATIVE (AFU_ORTHOLOGUE AFUA_4G04640)-RELATED"/>
    <property type="match status" value="1"/>
</dbReference>
<reference evidence="4 5" key="1">
    <citation type="submission" date="2016-04" db="EMBL/GenBank/DDBJ databases">
        <title>Evolutionary innovation and constraint leading to complex multicellularity in the Ascomycota.</title>
        <authorList>
            <person name="Cisse O."/>
            <person name="Nguyen A."/>
            <person name="Hewitt D.A."/>
            <person name="Jedd G."/>
            <person name="Stajich J.E."/>
        </authorList>
    </citation>
    <scope>NUCLEOTIDE SEQUENCE [LARGE SCALE GENOMIC DNA]</scope>
    <source>
        <strain evidence="4 5">DAH-3</strain>
    </source>
</reference>
<dbReference type="GO" id="GO:0006511">
    <property type="term" value="P:ubiquitin-dependent protein catabolic process"/>
    <property type="evidence" value="ECO:0007669"/>
    <property type="project" value="InterPro"/>
</dbReference>
<evidence type="ECO:0000259" key="2">
    <source>
        <dbReference type="Pfam" id="PF24503"/>
    </source>
</evidence>